<protein>
    <submittedName>
        <fullName evidence="2">Uncharacterized protein</fullName>
    </submittedName>
</protein>
<dbReference type="EMBL" id="CYKH01001980">
    <property type="protein sequence ID" value="CUG91901.1"/>
    <property type="molecule type" value="Genomic_DNA"/>
</dbReference>
<sequence>MKTMRRVQSNVTIRTEPNEDSSINLAPHSPKSPVTRLGSQLQRRTASGQQLGRKKASGNSIAQRIELARRRMAAAHMIQRAWHRWYVSIARRRRIEAARKIQHAWAGTFYVANAKRELQFLRWLKQRRETLRGKWKSLLRGLEHRRQWAFVIIAAFKNVCIWKIRLIKRRRNRYARSLQRWWRQLMFNRQTNGIVLAAMELRELLRLEHTLRTLVVKEYRASVMHTFVAGRDVLTEGHARTLQRWHEERQVPYAAHPTMEAAMTRYGERLNADEAVRVPLRGAALRPEVTRNMFPTKQLSLSSSSLREFEEVDATPVTAPRLIPSRPMSSRGREQTKPKGFSIAVQPPSATVRNSRRPQRL</sequence>
<evidence type="ECO:0000313" key="3">
    <source>
        <dbReference type="Proteomes" id="UP000051952"/>
    </source>
</evidence>
<reference evidence="3" key="1">
    <citation type="submission" date="2015-09" db="EMBL/GenBank/DDBJ databases">
        <authorList>
            <consortium name="Pathogen Informatics"/>
        </authorList>
    </citation>
    <scope>NUCLEOTIDE SEQUENCE [LARGE SCALE GENOMIC DNA]</scope>
    <source>
        <strain evidence="3">Lake Konstanz</strain>
    </source>
</reference>
<dbReference type="Proteomes" id="UP000051952">
    <property type="component" value="Unassembled WGS sequence"/>
</dbReference>
<gene>
    <name evidence="2" type="ORF">BSAL_34680</name>
</gene>
<dbReference type="VEuPathDB" id="TriTrypDB:BSAL_34680"/>
<dbReference type="AlphaFoldDB" id="A0A0S4JK46"/>
<organism evidence="2 3">
    <name type="scientific">Bodo saltans</name>
    <name type="common">Flagellated protozoan</name>
    <dbReference type="NCBI Taxonomy" id="75058"/>
    <lineage>
        <taxon>Eukaryota</taxon>
        <taxon>Discoba</taxon>
        <taxon>Euglenozoa</taxon>
        <taxon>Kinetoplastea</taxon>
        <taxon>Metakinetoplastina</taxon>
        <taxon>Eubodonida</taxon>
        <taxon>Bodonidae</taxon>
        <taxon>Bodo</taxon>
    </lineage>
</organism>
<feature type="region of interest" description="Disordered" evidence="1">
    <location>
        <begin position="312"/>
        <end position="361"/>
    </location>
</feature>
<name>A0A0S4JK46_BODSA</name>
<evidence type="ECO:0000256" key="1">
    <source>
        <dbReference type="SAM" id="MobiDB-lite"/>
    </source>
</evidence>
<feature type="region of interest" description="Disordered" evidence="1">
    <location>
        <begin position="16"/>
        <end position="37"/>
    </location>
</feature>
<keyword evidence="3" id="KW-1185">Reference proteome</keyword>
<evidence type="ECO:0000313" key="2">
    <source>
        <dbReference type="EMBL" id="CUG91901.1"/>
    </source>
</evidence>
<accession>A0A0S4JK46</accession>
<proteinExistence type="predicted"/>